<evidence type="ECO:0000256" key="1">
    <source>
        <dbReference type="SAM" id="Phobius"/>
    </source>
</evidence>
<keyword evidence="1" id="KW-1133">Transmembrane helix</keyword>
<dbReference type="InterPro" id="IPR020846">
    <property type="entry name" value="MFS_dom"/>
</dbReference>
<feature type="transmembrane region" description="Helical" evidence="1">
    <location>
        <begin position="172"/>
        <end position="191"/>
    </location>
</feature>
<feature type="transmembrane region" description="Helical" evidence="1">
    <location>
        <begin position="373"/>
        <end position="394"/>
    </location>
</feature>
<feature type="transmembrane region" description="Helical" evidence="1">
    <location>
        <begin position="253"/>
        <end position="272"/>
    </location>
</feature>
<dbReference type="EMBL" id="CAEZUF010000095">
    <property type="protein sequence ID" value="CAB4597365.1"/>
    <property type="molecule type" value="Genomic_DNA"/>
</dbReference>
<dbReference type="PROSITE" id="PS50850">
    <property type="entry name" value="MFS"/>
    <property type="match status" value="1"/>
</dbReference>
<dbReference type="InterPro" id="IPR036259">
    <property type="entry name" value="MFS_trans_sf"/>
</dbReference>
<feature type="transmembrane region" description="Helical" evidence="1">
    <location>
        <begin position="309"/>
        <end position="332"/>
    </location>
</feature>
<keyword evidence="1" id="KW-0472">Membrane</keyword>
<dbReference type="Gene3D" id="1.20.1250.20">
    <property type="entry name" value="MFS general substrate transporter like domains"/>
    <property type="match status" value="2"/>
</dbReference>
<feature type="transmembrane region" description="Helical" evidence="1">
    <location>
        <begin position="46"/>
        <end position="67"/>
    </location>
</feature>
<keyword evidence="1" id="KW-0812">Transmembrane</keyword>
<feature type="transmembrane region" description="Helical" evidence="1">
    <location>
        <begin position="344"/>
        <end position="367"/>
    </location>
</feature>
<dbReference type="AlphaFoldDB" id="A0A6J6X6X5"/>
<accession>A0A6J6X6X5</accession>
<dbReference type="EMBL" id="CAFAAE010000049">
    <property type="protein sequence ID" value="CAB4789777.1"/>
    <property type="molecule type" value="Genomic_DNA"/>
</dbReference>
<feature type="transmembrane region" description="Helical" evidence="1">
    <location>
        <begin position="17"/>
        <end position="40"/>
    </location>
</feature>
<feature type="transmembrane region" description="Helical" evidence="1">
    <location>
        <begin position="105"/>
        <end position="125"/>
    </location>
</feature>
<reference evidence="4" key="1">
    <citation type="submission" date="2020-05" db="EMBL/GenBank/DDBJ databases">
        <authorList>
            <person name="Chiriac C."/>
            <person name="Salcher M."/>
            <person name="Ghai R."/>
            <person name="Kavagutti S V."/>
        </authorList>
    </citation>
    <scope>NUCLEOTIDE SEQUENCE</scope>
</reference>
<protein>
    <submittedName>
        <fullName evidence="4">Unannotated protein</fullName>
    </submittedName>
</protein>
<dbReference type="PANTHER" id="PTHR23542">
    <property type="match status" value="1"/>
</dbReference>
<sequence>MIAPYIQIYRTKGAFKFSLAAFIARMPISMMSIAIVFVVVAKTDSYALAGTFTAVGALIAAFVAPFWSRAADRYGQSRILTIAAPIHIAALLGFLTAIRLDAPKWSWFLLLMLFEGVFVGTGQMVRRRWSHVLNGDSKLMNTAYSVESLLDEIVFMVGPIITTLCATNIGPYAGVLTAAIFLSVGSIFFISQKETEPTPHPKVKGIKHRNPIFTVEVQSIFFPFIFAGASFSATGLIIVGYADQYGAKSQTGLLYAIWALGSLIAAFINGALHWKISAKNRFMFFTLALAIFTLPLLLAAKLFPGNFFTLSIALFLNGIFIAPLIVAGYTAAENLVEENQVTETLAWILSGLILGGALPGAITGHIIDTTGAQTAFIVPVIAMGISILTLVFYIKVWLKPRIK</sequence>
<dbReference type="InterPro" id="IPR011701">
    <property type="entry name" value="MFS"/>
</dbReference>
<dbReference type="GO" id="GO:0022857">
    <property type="term" value="F:transmembrane transporter activity"/>
    <property type="evidence" value="ECO:0007669"/>
    <property type="project" value="InterPro"/>
</dbReference>
<feature type="domain" description="Major facilitator superfamily (MFS) profile" evidence="2">
    <location>
        <begin position="216"/>
        <end position="403"/>
    </location>
</feature>
<dbReference type="Pfam" id="PF07690">
    <property type="entry name" value="MFS_1"/>
    <property type="match status" value="1"/>
</dbReference>
<gene>
    <name evidence="3" type="ORF">UFOPK1791_00908</name>
    <name evidence="4" type="ORF">UFOPK2982_00473</name>
</gene>
<feature type="transmembrane region" description="Helical" evidence="1">
    <location>
        <begin position="212"/>
        <end position="241"/>
    </location>
</feature>
<dbReference type="SUPFAM" id="SSF103473">
    <property type="entry name" value="MFS general substrate transporter"/>
    <property type="match status" value="1"/>
</dbReference>
<evidence type="ECO:0000259" key="2">
    <source>
        <dbReference type="PROSITE" id="PS50850"/>
    </source>
</evidence>
<feature type="transmembrane region" description="Helical" evidence="1">
    <location>
        <begin position="146"/>
        <end position="166"/>
    </location>
</feature>
<dbReference type="PANTHER" id="PTHR23542:SF1">
    <property type="entry name" value="MAJOR FACILITATOR SUPERFAMILY (MFS) PROFILE DOMAIN-CONTAINING PROTEIN"/>
    <property type="match status" value="1"/>
</dbReference>
<feature type="transmembrane region" description="Helical" evidence="1">
    <location>
        <begin position="79"/>
        <end position="99"/>
    </location>
</feature>
<feature type="transmembrane region" description="Helical" evidence="1">
    <location>
        <begin position="284"/>
        <end position="303"/>
    </location>
</feature>
<evidence type="ECO:0000313" key="3">
    <source>
        <dbReference type="EMBL" id="CAB4597365.1"/>
    </source>
</evidence>
<name>A0A6J6X6X5_9ZZZZ</name>
<proteinExistence type="predicted"/>
<organism evidence="4">
    <name type="scientific">freshwater metagenome</name>
    <dbReference type="NCBI Taxonomy" id="449393"/>
    <lineage>
        <taxon>unclassified sequences</taxon>
        <taxon>metagenomes</taxon>
        <taxon>ecological metagenomes</taxon>
    </lineage>
</organism>
<evidence type="ECO:0000313" key="4">
    <source>
        <dbReference type="EMBL" id="CAB4789777.1"/>
    </source>
</evidence>